<name>A0A916JL55_9FLAO</name>
<dbReference type="RefSeq" id="WP_258541346.1">
    <property type="nucleotide sequence ID" value="NZ_OU015584.1"/>
</dbReference>
<proteinExistence type="predicted"/>
<gene>
    <name evidence="3" type="ORF">CRYO30217_01130</name>
</gene>
<feature type="region of interest" description="Disordered" evidence="1">
    <location>
        <begin position="28"/>
        <end position="50"/>
    </location>
</feature>
<sequence>MKKPILLTIFLFASTTLYYSCDTATSEEKTATSSNEVSEEKNTESSKVSTLENNNFNDEVTVLKYQLLSLHSLMGIWVYNPSNESSFEKVEAQKLLDEIIKNQLQLVHSSAEKLADASKLDLVTQISEQYGSLSESYVINICSILTDYASYSDIENTFMAQATYQDLTTSAKDLLQKIDQLIAD</sequence>
<keyword evidence="4" id="KW-1185">Reference proteome</keyword>
<evidence type="ECO:0000313" key="3">
    <source>
        <dbReference type="EMBL" id="CAG5079950.1"/>
    </source>
</evidence>
<evidence type="ECO:0000256" key="1">
    <source>
        <dbReference type="SAM" id="MobiDB-lite"/>
    </source>
</evidence>
<evidence type="ECO:0008006" key="5">
    <source>
        <dbReference type="Google" id="ProtNLM"/>
    </source>
</evidence>
<evidence type="ECO:0000256" key="2">
    <source>
        <dbReference type="SAM" id="SignalP"/>
    </source>
</evidence>
<dbReference type="Proteomes" id="UP000683507">
    <property type="component" value="Chromosome"/>
</dbReference>
<protein>
    <recommendedName>
        <fullName evidence="5">Lipoprotein</fullName>
    </recommendedName>
</protein>
<feature type="chain" id="PRO_5036802459" description="Lipoprotein" evidence="2">
    <location>
        <begin position="20"/>
        <end position="184"/>
    </location>
</feature>
<dbReference type="EMBL" id="OU015584">
    <property type="protein sequence ID" value="CAG5079950.1"/>
    <property type="molecule type" value="Genomic_DNA"/>
</dbReference>
<feature type="signal peptide" evidence="2">
    <location>
        <begin position="1"/>
        <end position="19"/>
    </location>
</feature>
<accession>A0A916JL55</accession>
<dbReference type="KEGG" id="ptan:CRYO30217_01130"/>
<organism evidence="3 4">
    <name type="scientific">Parvicella tangerina</name>
    <dbReference type="NCBI Taxonomy" id="2829795"/>
    <lineage>
        <taxon>Bacteria</taxon>
        <taxon>Pseudomonadati</taxon>
        <taxon>Bacteroidota</taxon>
        <taxon>Flavobacteriia</taxon>
        <taxon>Flavobacteriales</taxon>
        <taxon>Parvicellaceae</taxon>
        <taxon>Parvicella</taxon>
    </lineage>
</organism>
<evidence type="ECO:0000313" key="4">
    <source>
        <dbReference type="Proteomes" id="UP000683507"/>
    </source>
</evidence>
<reference evidence="3" key="1">
    <citation type="submission" date="2021-04" db="EMBL/GenBank/DDBJ databases">
        <authorList>
            <person name="Rodrigo-Torres L."/>
            <person name="Arahal R. D."/>
            <person name="Lucena T."/>
        </authorList>
    </citation>
    <scope>NUCLEOTIDE SEQUENCE</scope>
    <source>
        <strain evidence="3">AS29M-1</strain>
    </source>
</reference>
<keyword evidence="2" id="KW-0732">Signal</keyword>
<dbReference type="AlphaFoldDB" id="A0A916JL55"/>